<dbReference type="Proteomes" id="UP000223891">
    <property type="component" value="Segment"/>
</dbReference>
<evidence type="ECO:0000313" key="1">
    <source>
        <dbReference type="EMBL" id="AMM43834.1"/>
    </source>
</evidence>
<keyword evidence="2" id="KW-1185">Reference proteome</keyword>
<organism evidence="1 2">
    <name type="scientific">Pectobacterium phage vB_PcaM_CBB</name>
    <dbReference type="NCBI Taxonomy" id="2772511"/>
    <lineage>
        <taxon>Viruses</taxon>
        <taxon>Duplodnaviria</taxon>
        <taxon>Heunggongvirae</taxon>
        <taxon>Uroviricota</taxon>
        <taxon>Caudoviricetes</taxon>
        <taxon>Mimasvirus</taxon>
        <taxon>Mimasvirus CBB</taxon>
    </lineage>
</organism>
<evidence type="ECO:0000313" key="2">
    <source>
        <dbReference type="Proteomes" id="UP000223891"/>
    </source>
</evidence>
<reference evidence="2" key="1">
    <citation type="submission" date="2016-01" db="EMBL/GenBank/DDBJ databases">
        <title>Isolation and Characterization of Enterobacteria phage CBB.</title>
        <authorList>
            <person name="Buttimer C.T.H."/>
            <person name="Hendrix H."/>
            <person name="Alexandre H."/>
            <person name="O'Mahony J."/>
            <person name="Lavigne R."/>
            <person name="Coffey A."/>
        </authorList>
    </citation>
    <scope>NUCLEOTIDE SEQUENCE [LARGE SCALE GENOMIC DNA]</scope>
</reference>
<name>A0A1L2CUZ3_9CAUD</name>
<dbReference type="EMBL" id="KU574722">
    <property type="protein sequence ID" value="AMM43834.1"/>
    <property type="molecule type" value="Genomic_DNA"/>
</dbReference>
<sequence>MLERINGFSESGVLGYFYGKNALVSIAIGGASNVVVKVTGAVASFAELQRFLNTEDADAIVEFLNDKGVVRVDGTAFVVASLEADYTAAYAAQTNVKRVIDIVQQRAVVLSTSLTAQGVAVAGFKNAPAGVSAAASVASANVITFLVERANVFDKDLTTFQGVPAGSIDEGRLLIDDLTGVPMLTSTGTEVILTSSATAAAAGNFAIKVYKAIPALSI</sequence>
<protein>
    <submittedName>
        <fullName evidence="1">Structural protein</fullName>
    </submittedName>
</protein>
<gene>
    <name evidence="1" type="ORF">CBB_270</name>
</gene>
<accession>A0A1L2CUZ3</accession>
<proteinExistence type="predicted"/>